<evidence type="ECO:0000256" key="1">
    <source>
        <dbReference type="SAM" id="Phobius"/>
    </source>
</evidence>
<keyword evidence="3" id="KW-1185">Reference proteome</keyword>
<dbReference type="Proteomes" id="UP000237319">
    <property type="component" value="Unassembled WGS sequence"/>
</dbReference>
<keyword evidence="1" id="KW-0812">Transmembrane</keyword>
<comment type="caution">
    <text evidence="2">The sequence shown here is derived from an EMBL/GenBank/DDBJ whole genome shotgun (WGS) entry which is preliminary data.</text>
</comment>
<keyword evidence="1" id="KW-0472">Membrane</keyword>
<dbReference type="AlphaFoldDB" id="A0A2S5D5F6"/>
<accession>A0A2S5D5F6</accession>
<protein>
    <submittedName>
        <fullName evidence="2">Uncharacterized protein</fullName>
    </submittedName>
</protein>
<feature type="transmembrane region" description="Helical" evidence="1">
    <location>
        <begin position="12"/>
        <end position="33"/>
    </location>
</feature>
<proteinExistence type="predicted"/>
<reference evidence="2 3" key="1">
    <citation type="submission" date="2017-11" db="EMBL/GenBank/DDBJ databases">
        <title>Genome sequence of Lysinibacillus sphaericus, a lignin-degrading bacteria isolated from municipal solid waste soil.</title>
        <authorList>
            <person name="Persinoti G.F."/>
            <person name="Paixao D.A."/>
            <person name="Bugg T.D."/>
            <person name="Squina F.M."/>
        </authorList>
    </citation>
    <scope>NUCLEOTIDE SEQUENCE [LARGE SCALE GENOMIC DNA]</scope>
    <source>
        <strain evidence="2 3">A1</strain>
    </source>
</reference>
<organism evidence="2 3">
    <name type="scientific">Lysinibacillus sphaericus</name>
    <name type="common">Bacillus sphaericus</name>
    <dbReference type="NCBI Taxonomy" id="1421"/>
    <lineage>
        <taxon>Bacteria</taxon>
        <taxon>Bacillati</taxon>
        <taxon>Bacillota</taxon>
        <taxon>Bacilli</taxon>
        <taxon>Bacillales</taxon>
        <taxon>Bacillaceae</taxon>
        <taxon>Lysinibacillus</taxon>
    </lineage>
</organism>
<dbReference type="RefSeq" id="WP_181020965.1">
    <property type="nucleotide sequence ID" value="NZ_CP194323.1"/>
</dbReference>
<evidence type="ECO:0000313" key="2">
    <source>
        <dbReference type="EMBL" id="POZ58283.1"/>
    </source>
</evidence>
<dbReference type="EMBL" id="PGLV01000001">
    <property type="protein sequence ID" value="POZ58283.1"/>
    <property type="molecule type" value="Genomic_DNA"/>
</dbReference>
<gene>
    <name evidence="2" type="ORF">LYSIN_03067</name>
</gene>
<name>A0A2S5D5F6_LYSSH</name>
<evidence type="ECO:0000313" key="3">
    <source>
        <dbReference type="Proteomes" id="UP000237319"/>
    </source>
</evidence>
<keyword evidence="1" id="KW-1133">Transmembrane helix</keyword>
<sequence>MAIKWKNKIEKYVTIAGFVAGVIGLIYFGIYAYQMVNARSSEMLQFFEKIF</sequence>